<dbReference type="InterPro" id="IPR045584">
    <property type="entry name" value="Pilin-like"/>
</dbReference>
<gene>
    <name evidence="1" type="ORF">RBSWK_05619</name>
</gene>
<evidence type="ECO:0000313" key="1">
    <source>
        <dbReference type="EMBL" id="ELP30357.1"/>
    </source>
</evidence>
<dbReference type="PATRIC" id="fig|993516.3.peg.6010"/>
<organism evidence="1 2">
    <name type="scientific">Rhodopirellula baltica SWK14</name>
    <dbReference type="NCBI Taxonomy" id="993516"/>
    <lineage>
        <taxon>Bacteria</taxon>
        <taxon>Pseudomonadati</taxon>
        <taxon>Planctomycetota</taxon>
        <taxon>Planctomycetia</taxon>
        <taxon>Pirellulales</taxon>
        <taxon>Pirellulaceae</taxon>
        <taxon>Rhodopirellula</taxon>
    </lineage>
</organism>
<accession>L7C9M3</accession>
<evidence type="ECO:0000313" key="2">
    <source>
        <dbReference type="Proteomes" id="UP000010959"/>
    </source>
</evidence>
<dbReference type="AlphaFoldDB" id="L7C9M3"/>
<reference evidence="1 2" key="1">
    <citation type="journal article" date="2013" name="Mar. Genomics">
        <title>Expression of sulfatases in Rhodopirellula baltica and the diversity of sulfatases in the genus Rhodopirellula.</title>
        <authorList>
            <person name="Wegner C.E."/>
            <person name="Richter-Heitmann T."/>
            <person name="Klindworth A."/>
            <person name="Klockow C."/>
            <person name="Richter M."/>
            <person name="Achstetter T."/>
            <person name="Glockner F.O."/>
            <person name="Harder J."/>
        </authorList>
    </citation>
    <scope>NUCLEOTIDE SEQUENCE [LARGE SCALE GENOMIC DNA]</scope>
    <source>
        <strain evidence="1 2">SWK14</strain>
    </source>
</reference>
<protein>
    <submittedName>
        <fullName evidence="1">Uncharacterized protein</fullName>
    </submittedName>
</protein>
<proteinExistence type="predicted"/>
<dbReference type="Proteomes" id="UP000010959">
    <property type="component" value="Unassembled WGS sequence"/>
</dbReference>
<comment type="caution">
    <text evidence="1">The sequence shown here is derived from an EMBL/GenBank/DDBJ whole genome shotgun (WGS) entry which is preliminary data.</text>
</comment>
<name>L7C9M3_RHOBT</name>
<sequence>MEMLVVISIIGILSALSIAAITSVIPRAKTAALRAEVQSLAEGIERYQSKYGDYPPDFMNWSIVERHYRKIFPDIAASELQLLYRMCDDELDTSTDQMTGTHPYDPTAMDRAEALIWALGGYSSDPQYPFTGVGGPLALIPGATDTTNPALYHYNIDRQNGMVDLDVQKLSLRKLDDSAGVTVANRITTTDDLSLVDPFPVYRAREDSAPYVYFDSRTYDGFVLVGGTQVMNGYSSTVEGDADHVRPVLSDSVNPNAATGGYGSYSNAVNAFLFMNDRSFQVLSPGLDGRFGIVVDANGGDGITDGSDDAPAYWQYPSGTLVIANPSATTPGGLKSSTVTRYNITTSYSSTTVDTFEKDNLASFSQSTFDNDLPSQ</sequence>
<dbReference type="SUPFAM" id="SSF54523">
    <property type="entry name" value="Pili subunits"/>
    <property type="match status" value="1"/>
</dbReference>
<dbReference type="Gene3D" id="3.30.700.10">
    <property type="entry name" value="Glycoprotein, Type 4 Pilin"/>
    <property type="match status" value="1"/>
</dbReference>
<dbReference type="EMBL" id="AMWG01000158">
    <property type="protein sequence ID" value="ELP30357.1"/>
    <property type="molecule type" value="Genomic_DNA"/>
</dbReference>